<organism evidence="2">
    <name type="scientific">OCS116 cluster bacterium</name>
    <dbReference type="NCBI Taxonomy" id="2030921"/>
    <lineage>
        <taxon>Bacteria</taxon>
        <taxon>Pseudomonadati</taxon>
        <taxon>Pseudomonadota</taxon>
        <taxon>Alphaproteobacteria</taxon>
        <taxon>OCS116 cluster</taxon>
    </lineage>
</organism>
<dbReference type="PANTHER" id="PTHR21366">
    <property type="entry name" value="GLYOXALASE FAMILY PROTEIN"/>
    <property type="match status" value="1"/>
</dbReference>
<dbReference type="InterPro" id="IPR037523">
    <property type="entry name" value="VOC_core"/>
</dbReference>
<feature type="domain" description="VOC" evidence="1">
    <location>
        <begin position="21"/>
        <end position="128"/>
    </location>
</feature>
<name>A0A2A4Z0Z4_9PROT</name>
<sequence length="318" mass="35478">MTAISGKIGITKRPGELGIHSMDSFNMTVPDLQVAEKFYKSFGLNVKEEGNGLGLYTFDSDRCWVSIDEGAKKKLNHLTFSVFEEDFSPLKKRVENDGIKLLDAPHGFDSAGIWFYDHNNVLIEVKVAPKRSPNEKSNFECLSVPAGQAAATTRSKAQTVEPIRLAHVLIFTTNVIKAIEFYHRILGLRLSDQSGDGICFMHGIHGSDHHLVAFAKSNAPGLHHCSWDVGSINEIGLGAMQMADNGYEKGWGLGRHVLGSNYFHYVRDPWGSYSEYSADIDYIPADKDWQSGDYLPEDSIYLWGPSIPKDFVHNYESD</sequence>
<reference key="1">
    <citation type="submission" date="2017-08" db="EMBL/GenBank/DDBJ databases">
        <title>A dynamic microbial community with high functional redundancy inhabits the cold, oxic subseafloor aquifer.</title>
        <authorList>
            <person name="Tully B.J."/>
            <person name="Wheat C.G."/>
            <person name="Glazer B.T."/>
            <person name="Huber J.A."/>
        </authorList>
    </citation>
    <scope>NUCLEOTIDE SEQUENCE [LARGE SCALE GENOMIC DNA]</scope>
</reference>
<dbReference type="PANTHER" id="PTHR21366:SF14">
    <property type="entry name" value="GLYOXALASE DOMAIN-CONTAINING PROTEIN 5"/>
    <property type="match status" value="1"/>
</dbReference>
<dbReference type="Gene3D" id="3.10.180.10">
    <property type="entry name" value="2,3-Dihydroxybiphenyl 1,2-Dioxygenase, domain 1"/>
    <property type="match status" value="2"/>
</dbReference>
<protein>
    <submittedName>
        <fullName evidence="2">Metapyrocatechase</fullName>
    </submittedName>
</protein>
<proteinExistence type="predicted"/>
<evidence type="ECO:0000259" key="1">
    <source>
        <dbReference type="PROSITE" id="PS51819"/>
    </source>
</evidence>
<gene>
    <name evidence="2" type="ORF">COB13_09655</name>
</gene>
<dbReference type="PROSITE" id="PS51819">
    <property type="entry name" value="VOC"/>
    <property type="match status" value="2"/>
</dbReference>
<comment type="caution">
    <text evidence="2">The sequence shown here is derived from an EMBL/GenBank/DDBJ whole genome shotgun (WGS) entry which is preliminary data.</text>
</comment>
<reference evidence="2" key="2">
    <citation type="journal article" date="2018" name="ISME J.">
        <title>A dynamic microbial community with high functional redundancy inhabits the cold, oxic subseafloor aquifer.</title>
        <authorList>
            <person name="Tully B.J."/>
            <person name="Wheat C.G."/>
            <person name="Glazer B.T."/>
            <person name="Huber J.A."/>
        </authorList>
    </citation>
    <scope>NUCLEOTIDE SEQUENCE</scope>
    <source>
        <strain evidence="2">NORP83</strain>
    </source>
</reference>
<dbReference type="InterPro" id="IPR050383">
    <property type="entry name" value="GlyoxalaseI/FosfomycinResist"/>
</dbReference>
<dbReference type="InterPro" id="IPR004360">
    <property type="entry name" value="Glyas_Fos-R_dOase_dom"/>
</dbReference>
<dbReference type="Pfam" id="PF00903">
    <property type="entry name" value="Glyoxalase"/>
    <property type="match status" value="1"/>
</dbReference>
<feature type="domain" description="VOC" evidence="1">
    <location>
        <begin position="164"/>
        <end position="279"/>
    </location>
</feature>
<dbReference type="SUPFAM" id="SSF54593">
    <property type="entry name" value="Glyoxalase/Bleomycin resistance protein/Dihydroxybiphenyl dioxygenase"/>
    <property type="match status" value="1"/>
</dbReference>
<dbReference type="EMBL" id="NVUS01000011">
    <property type="protein sequence ID" value="PCJ00561.1"/>
    <property type="molecule type" value="Genomic_DNA"/>
</dbReference>
<dbReference type="AlphaFoldDB" id="A0A2A4Z0Z4"/>
<evidence type="ECO:0000313" key="2">
    <source>
        <dbReference type="EMBL" id="PCJ00561.1"/>
    </source>
</evidence>
<dbReference type="InterPro" id="IPR029068">
    <property type="entry name" value="Glyas_Bleomycin-R_OHBP_Dase"/>
</dbReference>
<accession>A0A2A4Z0Z4</accession>